<dbReference type="Pfam" id="PF10105">
    <property type="entry name" value="DUF2344"/>
    <property type="match status" value="1"/>
</dbReference>
<dbReference type="STRING" id="84698.SAMN04488528_10155"/>
<protein>
    <submittedName>
        <fullName evidence="2">Radical SAM-linked protein</fullName>
    </submittedName>
</protein>
<proteinExistence type="predicted"/>
<name>A0A1I0YT76_9CLOT</name>
<dbReference type="EMBL" id="FOKI01000015">
    <property type="protein sequence ID" value="SFB16411.1"/>
    <property type="molecule type" value="Genomic_DNA"/>
</dbReference>
<dbReference type="NCBIfam" id="TIGR03936">
    <property type="entry name" value="sam_1_link_chp"/>
    <property type="match status" value="1"/>
</dbReference>
<feature type="domain" description="DUF2344" evidence="1">
    <location>
        <begin position="4"/>
        <end position="193"/>
    </location>
</feature>
<accession>A0A1I0YT76</accession>
<evidence type="ECO:0000313" key="2">
    <source>
        <dbReference type="EMBL" id="SFB16411.1"/>
    </source>
</evidence>
<sequence>MKVRYLIKFTKDDSIKFIAHLDLMRTIQKIVRRAELPVEYSKGFNPHMALSMAQPLSVGHSSNGDYLDLVLAEELDEDTIKNKLNELSNVGIKFLEVKKVINNPNEKKVPQGMALIDAATYTVKIKYSGNDNIVKEIEELLESPKMEIIKKSKKGEKMVDIKPHILGASVSKEDEYVIINLEAACGSRNHLSPELFATYIKEHTKGSVENAFTYINRIEMFANKDNKLVPLYKYV</sequence>
<dbReference type="InterPro" id="IPR018768">
    <property type="entry name" value="DUF2344"/>
</dbReference>
<keyword evidence="3" id="KW-1185">Reference proteome</keyword>
<evidence type="ECO:0000313" key="3">
    <source>
        <dbReference type="Proteomes" id="UP000198619"/>
    </source>
</evidence>
<gene>
    <name evidence="2" type="ORF">SAMN04488528_10155</name>
</gene>
<evidence type="ECO:0000259" key="1">
    <source>
        <dbReference type="Pfam" id="PF10105"/>
    </source>
</evidence>
<reference evidence="2 3" key="1">
    <citation type="submission" date="2016-10" db="EMBL/GenBank/DDBJ databases">
        <authorList>
            <person name="de Groot N.N."/>
        </authorList>
    </citation>
    <scope>NUCLEOTIDE SEQUENCE [LARGE SCALE GENOMIC DNA]</scope>
    <source>
        <strain evidence="2 3">DSM 12271</strain>
    </source>
</reference>
<dbReference type="AlphaFoldDB" id="A0A1I0YT76"/>
<dbReference type="Proteomes" id="UP000198619">
    <property type="component" value="Unassembled WGS sequence"/>
</dbReference>
<organism evidence="2 3">
    <name type="scientific">Clostridium frigidicarnis</name>
    <dbReference type="NCBI Taxonomy" id="84698"/>
    <lineage>
        <taxon>Bacteria</taxon>
        <taxon>Bacillati</taxon>
        <taxon>Bacillota</taxon>
        <taxon>Clostridia</taxon>
        <taxon>Eubacteriales</taxon>
        <taxon>Clostridiaceae</taxon>
        <taxon>Clostridium</taxon>
    </lineage>
</organism>